<comment type="caution">
    <text evidence="10">The sequence shown here is derived from an EMBL/GenBank/DDBJ whole genome shotgun (WGS) entry which is preliminary data.</text>
</comment>
<dbReference type="AlphaFoldDB" id="A0A074S0Z0"/>
<evidence type="ECO:0000256" key="3">
    <source>
        <dbReference type="ARBA" id="ARBA00006256"/>
    </source>
</evidence>
<feature type="region of interest" description="Disordered" evidence="8">
    <location>
        <begin position="1"/>
        <end position="131"/>
    </location>
</feature>
<proteinExistence type="inferred from homology"/>
<keyword evidence="5" id="KW-0690">Ribosome biogenesis</keyword>
<feature type="compositionally biased region" description="Low complexity" evidence="8">
    <location>
        <begin position="74"/>
        <end position="87"/>
    </location>
</feature>
<comment type="similarity">
    <text evidence="3">Belongs to the RSA3 family.</text>
</comment>
<comment type="function">
    <text evidence="1">Required for efficient biogenesis of the 60S ribosomal subunit.</text>
</comment>
<dbReference type="Proteomes" id="UP000027456">
    <property type="component" value="Unassembled WGS sequence"/>
</dbReference>
<organism evidence="10 11">
    <name type="scientific">Rhizoctonia solani 123E</name>
    <dbReference type="NCBI Taxonomy" id="1423351"/>
    <lineage>
        <taxon>Eukaryota</taxon>
        <taxon>Fungi</taxon>
        <taxon>Dikarya</taxon>
        <taxon>Basidiomycota</taxon>
        <taxon>Agaricomycotina</taxon>
        <taxon>Agaricomycetes</taxon>
        <taxon>Cantharellales</taxon>
        <taxon>Ceratobasidiaceae</taxon>
        <taxon>Rhizoctonia</taxon>
    </lineage>
</organism>
<feature type="compositionally biased region" description="Low complexity" evidence="8">
    <location>
        <begin position="23"/>
        <end position="36"/>
    </location>
</feature>
<protein>
    <recommendedName>
        <fullName evidence="4">Ribosome assembly protein 3</fullName>
    </recommendedName>
</protein>
<dbReference type="STRING" id="1423351.A0A074S0Z0"/>
<evidence type="ECO:0000256" key="4">
    <source>
        <dbReference type="ARBA" id="ARBA00015339"/>
    </source>
</evidence>
<evidence type="ECO:0000313" key="10">
    <source>
        <dbReference type="EMBL" id="KEP52909.1"/>
    </source>
</evidence>
<dbReference type="Pfam" id="PF14615">
    <property type="entry name" value="Rsa3"/>
    <property type="match status" value="1"/>
</dbReference>
<gene>
    <name evidence="10" type="ORF">V565_038020</name>
</gene>
<feature type="compositionally biased region" description="Basic residues" evidence="8">
    <location>
        <begin position="11"/>
        <end position="22"/>
    </location>
</feature>
<name>A0A074S0Z0_9AGAM</name>
<evidence type="ECO:0000256" key="2">
    <source>
        <dbReference type="ARBA" id="ARBA00004604"/>
    </source>
</evidence>
<sequence>MPLAKAATIPTRKRNRKRKRRAASSSSSASSSASSSSEDESPQVTTISVSGPAATPKVIVRQDDSDSESDSDDSASSTSSSSVRSTSPRVAVAPESIPKPKRRRDSHSPSPPPTDLPSFLPPAGTENARKREEELKARFRKFWMASVADGFRADLEELHKEPNLTESRLSLLIDSLASGADVFMSAPAGNSSRGLESISGVNEMEVVLDGTA</sequence>
<dbReference type="GO" id="GO:0000027">
    <property type="term" value="P:ribosomal large subunit assembly"/>
    <property type="evidence" value="ECO:0007669"/>
    <property type="project" value="TreeGrafter"/>
</dbReference>
<dbReference type="GO" id="GO:0005730">
    <property type="term" value="C:nucleolus"/>
    <property type="evidence" value="ECO:0007669"/>
    <property type="project" value="UniProtKB-SubCell"/>
</dbReference>
<dbReference type="PANTHER" id="PTHR28127">
    <property type="entry name" value="RIBOSOME ASSEMBLY PROTEIN 3"/>
    <property type="match status" value="1"/>
</dbReference>
<feature type="domain" description="Ribosome-assembly protein 3 C-terminal" evidence="9">
    <location>
        <begin position="139"/>
        <end position="183"/>
    </location>
</feature>
<dbReference type="GO" id="GO:0030687">
    <property type="term" value="C:preribosome, large subunit precursor"/>
    <property type="evidence" value="ECO:0007669"/>
    <property type="project" value="TreeGrafter"/>
</dbReference>
<evidence type="ECO:0000259" key="9">
    <source>
        <dbReference type="Pfam" id="PF14615"/>
    </source>
</evidence>
<reference evidence="10 11" key="1">
    <citation type="submission" date="2013-12" db="EMBL/GenBank/DDBJ databases">
        <authorList>
            <person name="Cubeta M."/>
            <person name="Pakala S."/>
            <person name="Fedorova N."/>
            <person name="Thomas E."/>
            <person name="Dean R."/>
            <person name="Jabaji S."/>
            <person name="Neate S."/>
            <person name="Toda T."/>
            <person name="Tavantzis S."/>
            <person name="Vilgalys R."/>
            <person name="Bharathan N."/>
            <person name="Pakala S."/>
            <person name="Losada L.S."/>
            <person name="Zafar N."/>
            <person name="Nierman W."/>
        </authorList>
    </citation>
    <scope>NUCLEOTIDE SEQUENCE [LARGE SCALE GENOMIC DNA]</scope>
    <source>
        <strain evidence="10 11">123E</strain>
    </source>
</reference>
<keyword evidence="11" id="KW-1185">Reference proteome</keyword>
<evidence type="ECO:0000256" key="8">
    <source>
        <dbReference type="SAM" id="MobiDB-lite"/>
    </source>
</evidence>
<keyword evidence="7" id="KW-0687">Ribonucleoprotein</keyword>
<evidence type="ECO:0000256" key="1">
    <source>
        <dbReference type="ARBA" id="ARBA00003035"/>
    </source>
</evidence>
<dbReference type="InterPro" id="IPR028217">
    <property type="entry name" value="Rsa3_C"/>
</dbReference>
<accession>A0A074S0Z0</accession>
<dbReference type="HOGENOM" id="CLU_116417_1_0_1"/>
<evidence type="ECO:0000313" key="11">
    <source>
        <dbReference type="Proteomes" id="UP000027456"/>
    </source>
</evidence>
<evidence type="ECO:0000256" key="6">
    <source>
        <dbReference type="ARBA" id="ARBA00023242"/>
    </source>
</evidence>
<dbReference type="OrthoDB" id="69550at2759"/>
<evidence type="ECO:0000256" key="5">
    <source>
        <dbReference type="ARBA" id="ARBA00022517"/>
    </source>
</evidence>
<dbReference type="PANTHER" id="PTHR28127:SF1">
    <property type="entry name" value="RIBOSOME ASSEMBLY PROTEIN 3"/>
    <property type="match status" value="1"/>
</dbReference>
<dbReference type="EMBL" id="AZST01000081">
    <property type="protein sequence ID" value="KEP52909.1"/>
    <property type="molecule type" value="Genomic_DNA"/>
</dbReference>
<evidence type="ECO:0000256" key="7">
    <source>
        <dbReference type="ARBA" id="ARBA00023274"/>
    </source>
</evidence>
<dbReference type="InterPro" id="IPR051898">
    <property type="entry name" value="Ribosome_Assembly_3"/>
</dbReference>
<comment type="subcellular location">
    <subcellularLocation>
        <location evidence="2">Nucleus</location>
        <location evidence="2">Nucleolus</location>
    </subcellularLocation>
</comment>
<keyword evidence="6" id="KW-0539">Nucleus</keyword>